<keyword evidence="3" id="KW-1185">Reference proteome</keyword>
<sequence length="56" mass="6601">MHTKHRHTRHHFVLLFPIISNALFNTHLVLSHHDFVSARKTNRREPIPVGLNTLQN</sequence>
<accession>A0A8T0GEE8</accession>
<dbReference type="EMBL" id="CM026432">
    <property type="protein sequence ID" value="KAG0557065.1"/>
    <property type="molecule type" value="Genomic_DNA"/>
</dbReference>
<evidence type="ECO:0000256" key="1">
    <source>
        <dbReference type="SAM" id="Phobius"/>
    </source>
</evidence>
<evidence type="ECO:0000313" key="3">
    <source>
        <dbReference type="Proteomes" id="UP000822688"/>
    </source>
</evidence>
<organism evidence="2 3">
    <name type="scientific">Ceratodon purpureus</name>
    <name type="common">Fire moss</name>
    <name type="synonym">Dicranum purpureum</name>
    <dbReference type="NCBI Taxonomy" id="3225"/>
    <lineage>
        <taxon>Eukaryota</taxon>
        <taxon>Viridiplantae</taxon>
        <taxon>Streptophyta</taxon>
        <taxon>Embryophyta</taxon>
        <taxon>Bryophyta</taxon>
        <taxon>Bryophytina</taxon>
        <taxon>Bryopsida</taxon>
        <taxon>Dicranidae</taxon>
        <taxon>Pseudoditrichales</taxon>
        <taxon>Ditrichaceae</taxon>
        <taxon>Ceratodon</taxon>
    </lineage>
</organism>
<gene>
    <name evidence="2" type="ORF">KC19_11G100100</name>
</gene>
<keyword evidence="1" id="KW-0472">Membrane</keyword>
<dbReference type="AlphaFoldDB" id="A0A8T0GEE8"/>
<comment type="caution">
    <text evidence="2">The sequence shown here is derived from an EMBL/GenBank/DDBJ whole genome shotgun (WGS) entry which is preliminary data.</text>
</comment>
<protein>
    <submittedName>
        <fullName evidence="2">Uncharacterized protein</fullName>
    </submittedName>
</protein>
<keyword evidence="1" id="KW-1133">Transmembrane helix</keyword>
<keyword evidence="1" id="KW-0812">Transmembrane</keyword>
<name>A0A8T0GEE8_CERPU</name>
<proteinExistence type="predicted"/>
<feature type="transmembrane region" description="Helical" evidence="1">
    <location>
        <begin position="12"/>
        <end position="30"/>
    </location>
</feature>
<dbReference type="Proteomes" id="UP000822688">
    <property type="component" value="Chromosome 11"/>
</dbReference>
<evidence type="ECO:0000313" key="2">
    <source>
        <dbReference type="EMBL" id="KAG0557065.1"/>
    </source>
</evidence>
<reference evidence="2 3" key="1">
    <citation type="submission" date="2020-06" db="EMBL/GenBank/DDBJ databases">
        <title>WGS assembly of Ceratodon purpureus strain R40.</title>
        <authorList>
            <person name="Carey S.B."/>
            <person name="Jenkins J."/>
            <person name="Shu S."/>
            <person name="Lovell J.T."/>
            <person name="Sreedasyam A."/>
            <person name="Maumus F."/>
            <person name="Tiley G.P."/>
            <person name="Fernandez-Pozo N."/>
            <person name="Barry K."/>
            <person name="Chen C."/>
            <person name="Wang M."/>
            <person name="Lipzen A."/>
            <person name="Daum C."/>
            <person name="Saski C.A."/>
            <person name="Payton A.C."/>
            <person name="Mcbreen J.C."/>
            <person name="Conrad R.E."/>
            <person name="Kollar L.M."/>
            <person name="Olsson S."/>
            <person name="Huttunen S."/>
            <person name="Landis J.B."/>
            <person name="Wickett N.J."/>
            <person name="Johnson M.G."/>
            <person name="Rensing S.A."/>
            <person name="Grimwood J."/>
            <person name="Schmutz J."/>
            <person name="Mcdaniel S.F."/>
        </authorList>
    </citation>
    <scope>NUCLEOTIDE SEQUENCE [LARGE SCALE GENOMIC DNA]</scope>
    <source>
        <strain evidence="2 3">R40</strain>
    </source>
</reference>